<keyword evidence="1" id="KW-1133">Transmembrane helix</keyword>
<name>A0A2R4W016_THEAF</name>
<dbReference type="KEGG" id="taci:TDSAC_0736"/>
<evidence type="ECO:0000256" key="1">
    <source>
        <dbReference type="SAM" id="Phobius"/>
    </source>
</evidence>
<organism evidence="2 3">
    <name type="scientific">Thermodesulfobium acidiphilum</name>
    <dbReference type="NCBI Taxonomy" id="1794699"/>
    <lineage>
        <taxon>Bacteria</taxon>
        <taxon>Pseudomonadati</taxon>
        <taxon>Thermodesulfobiota</taxon>
        <taxon>Thermodesulfobiia</taxon>
        <taxon>Thermodesulfobiales</taxon>
        <taxon>Thermodesulfobiaceae</taxon>
        <taxon>Thermodesulfobium</taxon>
    </lineage>
</organism>
<proteinExistence type="predicted"/>
<dbReference type="Proteomes" id="UP000244792">
    <property type="component" value="Chromosome"/>
</dbReference>
<keyword evidence="1" id="KW-0472">Membrane</keyword>
<evidence type="ECO:0000313" key="2">
    <source>
        <dbReference type="EMBL" id="AWB10102.1"/>
    </source>
</evidence>
<feature type="transmembrane region" description="Helical" evidence="1">
    <location>
        <begin position="355"/>
        <end position="375"/>
    </location>
</feature>
<reference evidence="2 3" key="1">
    <citation type="submission" date="2017-04" db="EMBL/GenBank/DDBJ databases">
        <title>Genomic insights into metabolism of Thermodesulfobium acidiphilum.</title>
        <authorList>
            <person name="Toshchakov S.V."/>
            <person name="Frolov E.N."/>
            <person name="Kublanov I.V."/>
            <person name="Samarov N.I."/>
            <person name="Novikov A."/>
            <person name="Lebedinsky A.V."/>
            <person name="Bonch-Osmolovskaya E.A."/>
            <person name="Chernyh N.A."/>
        </authorList>
    </citation>
    <scope>NUCLEOTIDE SEQUENCE [LARGE SCALE GENOMIC DNA]</scope>
    <source>
        <strain evidence="2 3">3127-1</strain>
    </source>
</reference>
<feature type="transmembrane region" description="Helical" evidence="1">
    <location>
        <begin position="382"/>
        <end position="399"/>
    </location>
</feature>
<keyword evidence="1" id="KW-0812">Transmembrane</keyword>
<feature type="transmembrane region" description="Helical" evidence="1">
    <location>
        <begin position="580"/>
        <end position="601"/>
    </location>
</feature>
<feature type="transmembrane region" description="Helical" evidence="1">
    <location>
        <begin position="508"/>
        <end position="524"/>
    </location>
</feature>
<keyword evidence="3" id="KW-1185">Reference proteome</keyword>
<gene>
    <name evidence="2" type="ORF">TDSAC_0736</name>
</gene>
<dbReference type="AlphaFoldDB" id="A0A2R4W016"/>
<accession>A0A2R4W016</accession>
<dbReference type="EMBL" id="CP020921">
    <property type="protein sequence ID" value="AWB10102.1"/>
    <property type="molecule type" value="Genomic_DNA"/>
</dbReference>
<feature type="transmembrane region" description="Helical" evidence="1">
    <location>
        <begin position="430"/>
        <end position="450"/>
    </location>
</feature>
<protein>
    <submittedName>
        <fullName evidence="2">Uncharacterized protein</fullName>
    </submittedName>
</protein>
<sequence length="641" mass="74842">MTNRKLLFLTGLFMLAVSGLFSFIVSSIRSDVEVKADKHISIVIDYEGFRDLAELTDYPFDKFLTELRKEGVTAVALKESNLKSLVERGEVFLVHPDEKSIKDGIIWVAEFRDPELAKEVFDKLTNKYNSLLKKTYLKGSSIYSSDEDLPSLYFGFLNKEINFCKKLGFYIVLRPINDYRFYSNKEDFERWVNQYPKNVWMIIFGEREVLGYPNFINIYAKILEKNNIRFGYVEFAKQRGIDELARMIPYQVLRVHAITNNEIPGANVIYSDSKFESGKKIKYSDAIPRWGRAIKERNIKVLYVNPWGEPLKGNLINTNLEYIKNIVQEIRLQGFVPGKALWNAHDEFYFKPIRLIWIFGIFFCLGCLLLLMFSVNLDTRKILIFSSVLLIINVLLFIFGKFNFIAWETALMSSTFPPIYLYNRIKTSSWISFLLNFIMVFLISILGALLTNNIYLSATSVIGINIFPLIKLLLVLPILLLGLRIFFRTINIKEYINELMKPMRRVEFAALIVFLIILIIYVLRSGNQNPIGLLPDEEHIRIFLEKTLFVRPRFKELIGYSMLIFSFYLYRLKNINFFKFFFLISSVAFISLTDTFLHIHIPIYISIIRCLEGLFLGSVLGFIFCFGLNILLKLYKTRFDK</sequence>
<dbReference type="Pfam" id="PF18949">
    <property type="entry name" value="DUF5693"/>
    <property type="match status" value="1"/>
</dbReference>
<evidence type="ECO:0000313" key="3">
    <source>
        <dbReference type="Proteomes" id="UP000244792"/>
    </source>
</evidence>
<feature type="transmembrane region" description="Helical" evidence="1">
    <location>
        <begin position="405"/>
        <end position="423"/>
    </location>
</feature>
<dbReference type="RefSeq" id="WP_108308930.1">
    <property type="nucleotide sequence ID" value="NZ_CP020921.1"/>
</dbReference>
<dbReference type="InterPro" id="IPR043748">
    <property type="entry name" value="DUF5693"/>
</dbReference>
<feature type="transmembrane region" description="Helical" evidence="1">
    <location>
        <begin position="462"/>
        <end position="487"/>
    </location>
</feature>
<dbReference type="OrthoDB" id="3805529at2"/>
<feature type="transmembrane region" description="Helical" evidence="1">
    <location>
        <begin position="557"/>
        <end position="573"/>
    </location>
</feature>
<feature type="transmembrane region" description="Helical" evidence="1">
    <location>
        <begin position="613"/>
        <end position="632"/>
    </location>
</feature>